<evidence type="ECO:0008006" key="3">
    <source>
        <dbReference type="Google" id="ProtNLM"/>
    </source>
</evidence>
<accession>A0A1A3KG50</accession>
<evidence type="ECO:0000313" key="2">
    <source>
        <dbReference type="Proteomes" id="UP000093925"/>
    </source>
</evidence>
<protein>
    <recommendedName>
        <fullName evidence="3">SnoaL-like domain-containing protein</fullName>
    </recommendedName>
</protein>
<dbReference type="EMBL" id="LZLM01000101">
    <property type="protein sequence ID" value="OBJ82971.1"/>
    <property type="molecule type" value="Genomic_DNA"/>
</dbReference>
<name>A0A1A3KG50_MYCAS</name>
<evidence type="ECO:0000313" key="1">
    <source>
        <dbReference type="EMBL" id="OBJ82971.1"/>
    </source>
</evidence>
<gene>
    <name evidence="1" type="ORF">A5640_19330</name>
</gene>
<dbReference type="RefSeq" id="WP_065141083.1">
    <property type="nucleotide sequence ID" value="NZ_LZLF01000050.1"/>
</dbReference>
<organism evidence="1 2">
    <name type="scientific">Mycobacterium asiaticum</name>
    <dbReference type="NCBI Taxonomy" id="1790"/>
    <lineage>
        <taxon>Bacteria</taxon>
        <taxon>Bacillati</taxon>
        <taxon>Actinomycetota</taxon>
        <taxon>Actinomycetes</taxon>
        <taxon>Mycobacteriales</taxon>
        <taxon>Mycobacteriaceae</taxon>
        <taxon>Mycobacterium</taxon>
    </lineage>
</organism>
<dbReference type="Proteomes" id="UP000093925">
    <property type="component" value="Unassembled WGS sequence"/>
</dbReference>
<proteinExistence type="predicted"/>
<reference evidence="1 2" key="1">
    <citation type="submission" date="2016-06" db="EMBL/GenBank/DDBJ databases">
        <authorList>
            <person name="Kjaerup R.B."/>
            <person name="Dalgaard T.S."/>
            <person name="Juul-Madsen H.R."/>
        </authorList>
    </citation>
    <scope>NUCLEOTIDE SEQUENCE [LARGE SCALE GENOMIC DNA]</scope>
    <source>
        <strain evidence="1 2">1276495.2</strain>
    </source>
</reference>
<comment type="caution">
    <text evidence="1">The sequence shown here is derived from an EMBL/GenBank/DDBJ whole genome shotgun (WGS) entry which is preliminary data.</text>
</comment>
<dbReference type="AlphaFoldDB" id="A0A1A3KG50"/>
<sequence length="213" mass="24451">MNRFDITQTNRAVEYLIETTRNPRHLYLLHAYNRHRYLEMAGRYQEIFTPDMTVERPVYHFNMLGKTLTLSGAEAIKAVYHEWSESAQCIFYAEDEKLAVSDHMVVSTSLIYQQTPGHLLAAEGKAVDPNGYYLVKTAEHMIWPYDDRGRLIGEDVWEYDDTVREIIPLHPGDVLTAEQSAKLLDPLIKPLPSHNPFLGGDKNPFLDGDKNAE</sequence>